<dbReference type="InterPro" id="IPR006091">
    <property type="entry name" value="Acyl-CoA_Oxase/DH_mid-dom"/>
</dbReference>
<evidence type="ECO:0000256" key="4">
    <source>
        <dbReference type="ARBA" id="ARBA00022827"/>
    </source>
</evidence>
<dbReference type="Gene3D" id="1.20.140.10">
    <property type="entry name" value="Butyryl-CoA Dehydrogenase, subunit A, domain 3"/>
    <property type="match status" value="1"/>
</dbReference>
<dbReference type="Proteomes" id="UP000787472">
    <property type="component" value="Unassembled WGS sequence"/>
</dbReference>
<dbReference type="RefSeq" id="WP_167186267.1">
    <property type="nucleotide sequence ID" value="NZ_JAAONZ010000007.1"/>
</dbReference>
<comment type="similarity">
    <text evidence="2 6">Belongs to the acyl-CoA dehydrogenase family.</text>
</comment>
<evidence type="ECO:0000259" key="9">
    <source>
        <dbReference type="Pfam" id="PF02771"/>
    </source>
</evidence>
<dbReference type="InterPro" id="IPR013786">
    <property type="entry name" value="AcylCoA_DH/ox_N"/>
</dbReference>
<evidence type="ECO:0000313" key="11">
    <source>
        <dbReference type="Proteomes" id="UP000787472"/>
    </source>
</evidence>
<reference evidence="10" key="1">
    <citation type="submission" date="2020-03" db="EMBL/GenBank/DDBJ databases">
        <authorList>
            <person name="Guo F."/>
        </authorList>
    </citation>
    <scope>NUCLEOTIDE SEQUENCE</scope>
    <source>
        <strain evidence="10">JCM 30134</strain>
    </source>
</reference>
<sequence length="395" mass="43370">MEFAFTDEQQMIRDTAEAFLAEVSTSEAVRQAMVTDQGYDHELWQRICTELYWQAIHIPEAYGGLGLGYVELVAMLEQMGRYLLCSPFFSTVCLGANALIVAGTEAQKAEFLPQICDGKTATLAYTGYQSARHGGQWGADAVSTTVFRDGEDFILNGTLRYVPDGASAQLLVVAARAEGSLGAEGISLFVLSADEAGISRRLLPTMDQTRKQGEIVLTDVRVPAAALMGAEGQAWSNLEAIVDLANVALAAEQMGGAQQLLDMTVDYTKERQQFNRPIAGFQAIKHMAADMMTRVEVARSGVYYAACIAEEFLQKTELAVELPEAASVAKSYCADAYFQNASDALQMHGGVGFTWEYDVHLYFKRAKASEHFLGNGDYHRERLAQWLLDQDERGE</sequence>
<dbReference type="Gene3D" id="2.40.110.10">
    <property type="entry name" value="Butyryl-CoA Dehydrogenase, subunit A, domain 2"/>
    <property type="match status" value="1"/>
</dbReference>
<evidence type="ECO:0000256" key="1">
    <source>
        <dbReference type="ARBA" id="ARBA00001974"/>
    </source>
</evidence>
<dbReference type="SUPFAM" id="SSF56645">
    <property type="entry name" value="Acyl-CoA dehydrogenase NM domain-like"/>
    <property type="match status" value="1"/>
</dbReference>
<gene>
    <name evidence="10" type="ORF">G8770_11070</name>
</gene>
<evidence type="ECO:0000259" key="7">
    <source>
        <dbReference type="Pfam" id="PF00441"/>
    </source>
</evidence>
<evidence type="ECO:0000259" key="8">
    <source>
        <dbReference type="Pfam" id="PF02770"/>
    </source>
</evidence>
<keyword evidence="4 6" id="KW-0274">FAD</keyword>
<dbReference type="InterPro" id="IPR046373">
    <property type="entry name" value="Acyl-CoA_Oxase/DH_mid-dom_sf"/>
</dbReference>
<keyword evidence="11" id="KW-1185">Reference proteome</keyword>
<comment type="cofactor">
    <cofactor evidence="1 6">
        <name>FAD</name>
        <dbReference type="ChEBI" id="CHEBI:57692"/>
    </cofactor>
</comment>
<dbReference type="Pfam" id="PF00441">
    <property type="entry name" value="Acyl-CoA_dh_1"/>
    <property type="match status" value="1"/>
</dbReference>
<dbReference type="EMBL" id="JAAONZ010000007">
    <property type="protein sequence ID" value="NHO66086.1"/>
    <property type="molecule type" value="Genomic_DNA"/>
</dbReference>
<dbReference type="Pfam" id="PF02771">
    <property type="entry name" value="Acyl-CoA_dh_N"/>
    <property type="match status" value="1"/>
</dbReference>
<keyword evidence="5 6" id="KW-0560">Oxidoreductase</keyword>
<feature type="domain" description="Acyl-CoA oxidase/dehydrogenase middle" evidence="8">
    <location>
        <begin position="141"/>
        <end position="220"/>
    </location>
</feature>
<accession>A0A9E5JWY3</accession>
<feature type="domain" description="Acyl-CoA dehydrogenase/oxidase C-terminal" evidence="7">
    <location>
        <begin position="247"/>
        <end position="387"/>
    </location>
</feature>
<dbReference type="GO" id="GO:0050660">
    <property type="term" value="F:flavin adenine dinucleotide binding"/>
    <property type="evidence" value="ECO:0007669"/>
    <property type="project" value="InterPro"/>
</dbReference>
<dbReference type="AlphaFoldDB" id="A0A9E5JWY3"/>
<dbReference type="InterPro" id="IPR037069">
    <property type="entry name" value="AcylCoA_DH/ox_N_sf"/>
</dbReference>
<evidence type="ECO:0000313" key="10">
    <source>
        <dbReference type="EMBL" id="NHO66086.1"/>
    </source>
</evidence>
<protein>
    <submittedName>
        <fullName evidence="10">Acyl-CoA/acyl-ACP dehydrogenase</fullName>
    </submittedName>
</protein>
<feature type="domain" description="Acyl-CoA dehydrogenase/oxidase N-terminal" evidence="9">
    <location>
        <begin position="6"/>
        <end position="119"/>
    </location>
</feature>
<dbReference type="InterPro" id="IPR036250">
    <property type="entry name" value="AcylCo_DH-like_C"/>
</dbReference>
<name>A0A9E5JWY3_9GAMM</name>
<evidence type="ECO:0000256" key="2">
    <source>
        <dbReference type="ARBA" id="ARBA00009347"/>
    </source>
</evidence>
<dbReference type="InterPro" id="IPR009100">
    <property type="entry name" value="AcylCoA_DH/oxidase_NM_dom_sf"/>
</dbReference>
<dbReference type="InterPro" id="IPR009075">
    <property type="entry name" value="AcylCo_DH/oxidase_C"/>
</dbReference>
<evidence type="ECO:0000256" key="3">
    <source>
        <dbReference type="ARBA" id="ARBA00022630"/>
    </source>
</evidence>
<dbReference type="SUPFAM" id="SSF47203">
    <property type="entry name" value="Acyl-CoA dehydrogenase C-terminal domain-like"/>
    <property type="match status" value="1"/>
</dbReference>
<dbReference type="PANTHER" id="PTHR43884">
    <property type="entry name" value="ACYL-COA DEHYDROGENASE"/>
    <property type="match status" value="1"/>
</dbReference>
<comment type="caution">
    <text evidence="10">The sequence shown here is derived from an EMBL/GenBank/DDBJ whole genome shotgun (WGS) entry which is preliminary data.</text>
</comment>
<organism evidence="10 11">
    <name type="scientific">Pseudomaricurvus hydrocarbonicus</name>
    <dbReference type="NCBI Taxonomy" id="1470433"/>
    <lineage>
        <taxon>Bacteria</taxon>
        <taxon>Pseudomonadati</taxon>
        <taxon>Pseudomonadota</taxon>
        <taxon>Gammaproteobacteria</taxon>
        <taxon>Cellvibrionales</taxon>
        <taxon>Cellvibrionaceae</taxon>
        <taxon>Pseudomaricurvus</taxon>
    </lineage>
</organism>
<dbReference type="PANTHER" id="PTHR43884:SF20">
    <property type="entry name" value="ACYL-COA DEHYDROGENASE FADE28"/>
    <property type="match status" value="1"/>
</dbReference>
<dbReference type="CDD" id="cd00567">
    <property type="entry name" value="ACAD"/>
    <property type="match status" value="1"/>
</dbReference>
<keyword evidence="3 6" id="KW-0285">Flavoprotein</keyword>
<dbReference type="Pfam" id="PF02770">
    <property type="entry name" value="Acyl-CoA_dh_M"/>
    <property type="match status" value="1"/>
</dbReference>
<proteinExistence type="inferred from homology"/>
<evidence type="ECO:0000256" key="5">
    <source>
        <dbReference type="ARBA" id="ARBA00023002"/>
    </source>
</evidence>
<dbReference type="GO" id="GO:0003995">
    <property type="term" value="F:acyl-CoA dehydrogenase activity"/>
    <property type="evidence" value="ECO:0007669"/>
    <property type="project" value="TreeGrafter"/>
</dbReference>
<dbReference type="Gene3D" id="1.10.540.10">
    <property type="entry name" value="Acyl-CoA dehydrogenase/oxidase, N-terminal domain"/>
    <property type="match status" value="1"/>
</dbReference>
<evidence type="ECO:0000256" key="6">
    <source>
        <dbReference type="RuleBase" id="RU362125"/>
    </source>
</evidence>